<evidence type="ECO:0000256" key="1">
    <source>
        <dbReference type="ARBA" id="ARBA00004167"/>
    </source>
</evidence>
<evidence type="ECO:0000256" key="3">
    <source>
        <dbReference type="ARBA" id="ARBA00022676"/>
    </source>
</evidence>
<evidence type="ECO:0000256" key="8">
    <source>
        <dbReference type="SAM" id="MobiDB-lite"/>
    </source>
</evidence>
<evidence type="ECO:0008006" key="12">
    <source>
        <dbReference type="Google" id="ProtNLM"/>
    </source>
</evidence>
<dbReference type="EnsemblProtists" id="EKX40102">
    <property type="protein sequence ID" value="EKX40102"/>
    <property type="gene ID" value="GUITHDRAFT_113840"/>
</dbReference>
<comment type="similarity">
    <text evidence="2">Belongs to the glycosyltransferase 92 family.</text>
</comment>
<dbReference type="Pfam" id="PF01697">
    <property type="entry name" value="Glyco_transf_92"/>
    <property type="match status" value="1"/>
</dbReference>
<dbReference type="InterPro" id="IPR008166">
    <property type="entry name" value="Glyco_transf_92"/>
</dbReference>
<dbReference type="GO" id="GO:0005737">
    <property type="term" value="C:cytoplasm"/>
    <property type="evidence" value="ECO:0007669"/>
    <property type="project" value="TreeGrafter"/>
</dbReference>
<keyword evidence="3" id="KW-0328">Glycosyltransferase</keyword>
<keyword evidence="5" id="KW-0812">Transmembrane</keyword>
<evidence type="ECO:0000313" key="10">
    <source>
        <dbReference type="EnsemblProtists" id="EKX40102"/>
    </source>
</evidence>
<proteinExistence type="inferred from homology"/>
<dbReference type="EMBL" id="JH993034">
    <property type="protein sequence ID" value="EKX40102.1"/>
    <property type="molecule type" value="Genomic_DNA"/>
</dbReference>
<dbReference type="GeneID" id="17296901"/>
<evidence type="ECO:0000313" key="11">
    <source>
        <dbReference type="Proteomes" id="UP000011087"/>
    </source>
</evidence>
<evidence type="ECO:0000256" key="2">
    <source>
        <dbReference type="ARBA" id="ARBA00007647"/>
    </source>
</evidence>
<dbReference type="OrthoDB" id="411632at2759"/>
<dbReference type="PANTHER" id="PTHR21461">
    <property type="entry name" value="GLYCOSYLTRANSFERASE FAMILY 92 PROTEIN"/>
    <property type="match status" value="1"/>
</dbReference>
<organism evidence="9">
    <name type="scientific">Guillardia theta (strain CCMP2712)</name>
    <name type="common">Cryptophyte</name>
    <dbReference type="NCBI Taxonomy" id="905079"/>
    <lineage>
        <taxon>Eukaryota</taxon>
        <taxon>Cryptophyceae</taxon>
        <taxon>Pyrenomonadales</taxon>
        <taxon>Geminigeraceae</taxon>
        <taxon>Guillardia</taxon>
    </lineage>
</organism>
<dbReference type="RefSeq" id="XP_005827082.1">
    <property type="nucleotide sequence ID" value="XM_005827025.1"/>
</dbReference>
<dbReference type="InterPro" id="IPR011735">
    <property type="entry name" value="WlaTC/HtrL_glycosyltransf"/>
</dbReference>
<reference evidence="11" key="2">
    <citation type="submission" date="2012-11" db="EMBL/GenBank/DDBJ databases">
        <authorList>
            <person name="Kuo A."/>
            <person name="Curtis B.A."/>
            <person name="Tanifuji G."/>
            <person name="Burki F."/>
            <person name="Gruber A."/>
            <person name="Irimia M."/>
            <person name="Maruyama S."/>
            <person name="Arias M.C."/>
            <person name="Ball S.G."/>
            <person name="Gile G.H."/>
            <person name="Hirakawa Y."/>
            <person name="Hopkins J.F."/>
            <person name="Rensing S.A."/>
            <person name="Schmutz J."/>
            <person name="Symeonidi A."/>
            <person name="Elias M."/>
            <person name="Eveleigh R.J."/>
            <person name="Herman E.K."/>
            <person name="Klute M.J."/>
            <person name="Nakayama T."/>
            <person name="Obornik M."/>
            <person name="Reyes-Prieto A."/>
            <person name="Armbrust E.V."/>
            <person name="Aves S.J."/>
            <person name="Beiko R.G."/>
            <person name="Coutinho P."/>
            <person name="Dacks J.B."/>
            <person name="Durnford D.G."/>
            <person name="Fast N.M."/>
            <person name="Green B.R."/>
            <person name="Grisdale C."/>
            <person name="Hempe F."/>
            <person name="Henrissat B."/>
            <person name="Hoppner M.P."/>
            <person name="Ishida K.-I."/>
            <person name="Kim E."/>
            <person name="Koreny L."/>
            <person name="Kroth P.G."/>
            <person name="Liu Y."/>
            <person name="Malik S.-B."/>
            <person name="Maier U.G."/>
            <person name="McRose D."/>
            <person name="Mock T."/>
            <person name="Neilson J.A."/>
            <person name="Onodera N.T."/>
            <person name="Poole A.M."/>
            <person name="Pritham E.J."/>
            <person name="Richards T.A."/>
            <person name="Rocap G."/>
            <person name="Roy S.W."/>
            <person name="Sarai C."/>
            <person name="Schaack S."/>
            <person name="Shirato S."/>
            <person name="Slamovits C.H."/>
            <person name="Spencer D.F."/>
            <person name="Suzuki S."/>
            <person name="Worden A.Z."/>
            <person name="Zauner S."/>
            <person name="Barry K."/>
            <person name="Bell C."/>
            <person name="Bharti A.K."/>
            <person name="Crow J.A."/>
            <person name="Grimwood J."/>
            <person name="Kramer R."/>
            <person name="Lindquist E."/>
            <person name="Lucas S."/>
            <person name="Salamov A."/>
            <person name="McFadden G.I."/>
            <person name="Lane C.E."/>
            <person name="Keeling P.J."/>
            <person name="Gray M.W."/>
            <person name="Grigoriev I.V."/>
            <person name="Archibald J.M."/>
        </authorList>
    </citation>
    <scope>NUCLEOTIDE SEQUENCE</scope>
    <source>
        <strain evidence="11">CCMP2712</strain>
    </source>
</reference>
<dbReference type="AlphaFoldDB" id="L1IVG1"/>
<evidence type="ECO:0000256" key="6">
    <source>
        <dbReference type="ARBA" id="ARBA00022989"/>
    </source>
</evidence>
<evidence type="ECO:0000256" key="4">
    <source>
        <dbReference type="ARBA" id="ARBA00022679"/>
    </source>
</evidence>
<keyword evidence="11" id="KW-1185">Reference proteome</keyword>
<reference evidence="9 11" key="1">
    <citation type="journal article" date="2012" name="Nature">
        <title>Algal genomes reveal evolutionary mosaicism and the fate of nucleomorphs.</title>
        <authorList>
            <consortium name="DOE Joint Genome Institute"/>
            <person name="Curtis B.A."/>
            <person name="Tanifuji G."/>
            <person name="Burki F."/>
            <person name="Gruber A."/>
            <person name="Irimia M."/>
            <person name="Maruyama S."/>
            <person name="Arias M.C."/>
            <person name="Ball S.G."/>
            <person name="Gile G.H."/>
            <person name="Hirakawa Y."/>
            <person name="Hopkins J.F."/>
            <person name="Kuo A."/>
            <person name="Rensing S.A."/>
            <person name="Schmutz J."/>
            <person name="Symeonidi A."/>
            <person name="Elias M."/>
            <person name="Eveleigh R.J."/>
            <person name="Herman E.K."/>
            <person name="Klute M.J."/>
            <person name="Nakayama T."/>
            <person name="Obornik M."/>
            <person name="Reyes-Prieto A."/>
            <person name="Armbrust E.V."/>
            <person name="Aves S.J."/>
            <person name="Beiko R.G."/>
            <person name="Coutinho P."/>
            <person name="Dacks J.B."/>
            <person name="Durnford D.G."/>
            <person name="Fast N.M."/>
            <person name="Green B.R."/>
            <person name="Grisdale C.J."/>
            <person name="Hempel F."/>
            <person name="Henrissat B."/>
            <person name="Hoppner M.P."/>
            <person name="Ishida K."/>
            <person name="Kim E."/>
            <person name="Koreny L."/>
            <person name="Kroth P.G."/>
            <person name="Liu Y."/>
            <person name="Malik S.B."/>
            <person name="Maier U.G."/>
            <person name="McRose D."/>
            <person name="Mock T."/>
            <person name="Neilson J.A."/>
            <person name="Onodera N.T."/>
            <person name="Poole A.M."/>
            <person name="Pritham E.J."/>
            <person name="Richards T.A."/>
            <person name="Rocap G."/>
            <person name="Roy S.W."/>
            <person name="Sarai C."/>
            <person name="Schaack S."/>
            <person name="Shirato S."/>
            <person name="Slamovits C.H."/>
            <person name="Spencer D.F."/>
            <person name="Suzuki S."/>
            <person name="Worden A.Z."/>
            <person name="Zauner S."/>
            <person name="Barry K."/>
            <person name="Bell C."/>
            <person name="Bharti A.K."/>
            <person name="Crow J.A."/>
            <person name="Grimwood J."/>
            <person name="Kramer R."/>
            <person name="Lindquist E."/>
            <person name="Lucas S."/>
            <person name="Salamov A."/>
            <person name="McFadden G.I."/>
            <person name="Lane C.E."/>
            <person name="Keeling P.J."/>
            <person name="Gray M.W."/>
            <person name="Grigoriev I.V."/>
            <person name="Archibald J.M."/>
        </authorList>
    </citation>
    <scope>NUCLEOTIDE SEQUENCE</scope>
    <source>
        <strain evidence="9 11">CCMP2712</strain>
    </source>
</reference>
<dbReference type="GO" id="GO:0016757">
    <property type="term" value="F:glycosyltransferase activity"/>
    <property type="evidence" value="ECO:0007669"/>
    <property type="project" value="UniProtKB-KW"/>
</dbReference>
<dbReference type="Proteomes" id="UP000011087">
    <property type="component" value="Unassembled WGS sequence"/>
</dbReference>
<gene>
    <name evidence="9" type="ORF">GUITHDRAFT_113840</name>
</gene>
<dbReference type="PANTHER" id="PTHR21461:SF69">
    <property type="entry name" value="GLYCOSYLTRANSFERASE FAMILY 92 PROTEIN"/>
    <property type="match status" value="1"/>
</dbReference>
<sequence length="599" mass="68702">MEPLAKGKNACCDVHADTNACDVAMSVGIEWHSNLASKEYEFQVAACTIFRDEDRFLSEWPSDFCFQEILQPYVASGLVTVAQAVNVRDPQIPTYNLCVERYSRRARWLAFIDVDEFLFPSNSSQTLPEVLERFVDYGGVVVPWTLFGSSGHIRPPQGLVIESYTQRRAKAECNGDTCAFKVIAQGERISACAVHNHYYKDGYFAVNEQGVRMHDDSSLLPTESEDGDFTSNLLRLHHYKTKSLADAMWKHLNKDGVNAQHSESLNPKTRSGIERWFQSSDYNEVHDESALAWLPCVRRTMSRMRMQMSTEGQKCEHKVRAEDALETAEKKEPAGSSSPEVSSEAGGSFTLVSAYYPVPSKRAAEVYEQWMMNFFEYVESPIVVFTNAMGWRLLEKLRLQRENVKVLMLEMQDFFVYKWKDDFVQHYEMDDEKYHSPELYMVWNEKTSFLLRVIEMNPFKSSRLVSVLPVTAAAAPTPFSGRWPSGRGLSKIPQDKIVLLQIEPFGVKEDLWTDPLGPIFTYEVRVGAGIFGGRKEAIKEWSDIFYETLEIYILRGRFAGKEQNMFATVCLFNPDICNLVSPPPTHHDRWMYLKEYLRD</sequence>
<comment type="subcellular location">
    <subcellularLocation>
        <location evidence="1">Membrane</location>
        <topology evidence="1">Single-pass membrane protein</topology>
    </subcellularLocation>
</comment>
<dbReference type="HOGENOM" id="CLU_460399_0_0_1"/>
<feature type="compositionally biased region" description="Basic and acidic residues" evidence="8">
    <location>
        <begin position="313"/>
        <end position="333"/>
    </location>
</feature>
<dbReference type="PaxDb" id="55529-EKX40102"/>
<reference evidence="10" key="3">
    <citation type="submission" date="2016-03" db="UniProtKB">
        <authorList>
            <consortium name="EnsemblProtists"/>
        </authorList>
    </citation>
    <scope>IDENTIFICATION</scope>
</reference>
<keyword evidence="4" id="KW-0808">Transferase</keyword>
<dbReference type="KEGG" id="gtt:GUITHDRAFT_113840"/>
<feature type="region of interest" description="Disordered" evidence="8">
    <location>
        <begin position="308"/>
        <end position="345"/>
    </location>
</feature>
<name>L1IVG1_GUITC</name>
<keyword evidence="6" id="KW-1133">Transmembrane helix</keyword>
<protein>
    <recommendedName>
        <fullName evidence="12">Glycosyltransferase family 92 protein</fullName>
    </recommendedName>
</protein>
<evidence type="ECO:0000256" key="5">
    <source>
        <dbReference type="ARBA" id="ARBA00022692"/>
    </source>
</evidence>
<evidence type="ECO:0000256" key="7">
    <source>
        <dbReference type="ARBA" id="ARBA00023136"/>
    </source>
</evidence>
<evidence type="ECO:0000313" key="9">
    <source>
        <dbReference type="EMBL" id="EKX40102.1"/>
    </source>
</evidence>
<dbReference type="GO" id="GO:0016020">
    <property type="term" value="C:membrane"/>
    <property type="evidence" value="ECO:0007669"/>
    <property type="project" value="UniProtKB-SubCell"/>
</dbReference>
<accession>L1IVG1</accession>
<keyword evidence="7" id="KW-0472">Membrane</keyword>
<dbReference type="Pfam" id="PF09612">
    <property type="entry name" value="HtrL_YibB"/>
    <property type="match status" value="1"/>
</dbReference>